<gene>
    <name evidence="10" type="ORF">FUT82_09940</name>
</gene>
<dbReference type="InterPro" id="IPR003593">
    <property type="entry name" value="AAA+_ATPase"/>
</dbReference>
<dbReference type="GO" id="GO:0140359">
    <property type="term" value="F:ABC-type transporter activity"/>
    <property type="evidence" value="ECO:0007669"/>
    <property type="project" value="InterPro"/>
</dbReference>
<evidence type="ECO:0000256" key="6">
    <source>
        <dbReference type="ARBA" id="ARBA00023136"/>
    </source>
</evidence>
<feature type="transmembrane region" description="Helical" evidence="7">
    <location>
        <begin position="134"/>
        <end position="156"/>
    </location>
</feature>
<dbReference type="InterPro" id="IPR011527">
    <property type="entry name" value="ABC1_TM_dom"/>
</dbReference>
<dbReference type="InterPro" id="IPR039421">
    <property type="entry name" value="Type_1_exporter"/>
</dbReference>
<dbReference type="GO" id="GO:0005524">
    <property type="term" value="F:ATP binding"/>
    <property type="evidence" value="ECO:0007669"/>
    <property type="project" value="UniProtKB-KW"/>
</dbReference>
<dbReference type="GO" id="GO:0016887">
    <property type="term" value="F:ATP hydrolysis activity"/>
    <property type="evidence" value="ECO:0007669"/>
    <property type="project" value="InterPro"/>
</dbReference>
<dbReference type="GO" id="GO:0034040">
    <property type="term" value="F:ATPase-coupled lipid transmembrane transporter activity"/>
    <property type="evidence" value="ECO:0007669"/>
    <property type="project" value="TreeGrafter"/>
</dbReference>
<reference evidence="10 11" key="1">
    <citation type="submission" date="2019-08" db="EMBL/GenBank/DDBJ databases">
        <authorList>
            <person name="Kuhnert P."/>
        </authorList>
    </citation>
    <scope>NUCLEOTIDE SEQUENCE [LARGE SCALE GENOMIC DNA]</scope>
    <source>
        <strain evidence="10 11">B36.5</strain>
    </source>
</reference>
<dbReference type="Pfam" id="PF00005">
    <property type="entry name" value="ABC_tran"/>
    <property type="match status" value="1"/>
</dbReference>
<dbReference type="InterPro" id="IPR003439">
    <property type="entry name" value="ABC_transporter-like_ATP-bd"/>
</dbReference>
<evidence type="ECO:0000256" key="4">
    <source>
        <dbReference type="ARBA" id="ARBA00022840"/>
    </source>
</evidence>
<dbReference type="Gene3D" id="1.20.1560.10">
    <property type="entry name" value="ABC transporter type 1, transmembrane domain"/>
    <property type="match status" value="1"/>
</dbReference>
<proteinExistence type="predicted"/>
<keyword evidence="6 7" id="KW-0472">Membrane</keyword>
<dbReference type="EMBL" id="CP042817">
    <property type="protein sequence ID" value="QEJ98287.1"/>
    <property type="molecule type" value="Genomic_DNA"/>
</dbReference>
<comment type="subcellular location">
    <subcellularLocation>
        <location evidence="1">Cell membrane</location>
        <topology evidence="1">Multi-pass membrane protein</topology>
    </subcellularLocation>
</comment>
<keyword evidence="4 10" id="KW-0067">ATP-binding</keyword>
<feature type="domain" description="ABC transporter" evidence="8">
    <location>
        <begin position="335"/>
        <end position="571"/>
    </location>
</feature>
<dbReference type="SUPFAM" id="SSF90123">
    <property type="entry name" value="ABC transporter transmembrane region"/>
    <property type="match status" value="1"/>
</dbReference>
<dbReference type="InterPro" id="IPR036640">
    <property type="entry name" value="ABC1_TM_sf"/>
</dbReference>
<keyword evidence="3" id="KW-0547">Nucleotide-binding</keyword>
<dbReference type="AlphaFoldDB" id="A0AAE6IU07"/>
<keyword evidence="2 7" id="KW-0812">Transmembrane</keyword>
<dbReference type="SMART" id="SM00382">
    <property type="entry name" value="AAA"/>
    <property type="match status" value="1"/>
</dbReference>
<dbReference type="PROSITE" id="PS50929">
    <property type="entry name" value="ABC_TM1F"/>
    <property type="match status" value="1"/>
</dbReference>
<evidence type="ECO:0000256" key="3">
    <source>
        <dbReference type="ARBA" id="ARBA00022741"/>
    </source>
</evidence>
<evidence type="ECO:0000256" key="1">
    <source>
        <dbReference type="ARBA" id="ARBA00004651"/>
    </source>
</evidence>
<evidence type="ECO:0000259" key="9">
    <source>
        <dbReference type="PROSITE" id="PS50929"/>
    </source>
</evidence>
<dbReference type="Pfam" id="PF00664">
    <property type="entry name" value="ABC_membrane"/>
    <property type="match status" value="1"/>
</dbReference>
<dbReference type="PANTHER" id="PTHR24221">
    <property type="entry name" value="ATP-BINDING CASSETTE SUB-FAMILY B"/>
    <property type="match status" value="1"/>
</dbReference>
<evidence type="ECO:0000256" key="5">
    <source>
        <dbReference type="ARBA" id="ARBA00022989"/>
    </source>
</evidence>
<evidence type="ECO:0000256" key="7">
    <source>
        <dbReference type="SAM" id="Phobius"/>
    </source>
</evidence>
<feature type="transmembrane region" description="Helical" evidence="7">
    <location>
        <begin position="250"/>
        <end position="269"/>
    </location>
</feature>
<evidence type="ECO:0000256" key="2">
    <source>
        <dbReference type="ARBA" id="ARBA00022692"/>
    </source>
</evidence>
<dbReference type="InterPro" id="IPR017871">
    <property type="entry name" value="ABC_transporter-like_CS"/>
</dbReference>
<feature type="transmembrane region" description="Helical" evidence="7">
    <location>
        <begin position="162"/>
        <end position="180"/>
    </location>
</feature>
<accession>A0AAE6IU07</accession>
<feature type="transmembrane region" description="Helical" evidence="7">
    <location>
        <begin position="21"/>
        <end position="52"/>
    </location>
</feature>
<dbReference type="PROSITE" id="PS50893">
    <property type="entry name" value="ABC_TRANSPORTER_2"/>
    <property type="match status" value="1"/>
</dbReference>
<protein>
    <submittedName>
        <fullName evidence="10">ABC transporter ATP-binding protein</fullName>
    </submittedName>
</protein>
<dbReference type="Gene3D" id="3.40.50.300">
    <property type="entry name" value="P-loop containing nucleotide triphosphate hydrolases"/>
    <property type="match status" value="1"/>
</dbReference>
<organism evidence="10 11">
    <name type="scientific">Treponema phagedenis</name>
    <dbReference type="NCBI Taxonomy" id="162"/>
    <lineage>
        <taxon>Bacteria</taxon>
        <taxon>Pseudomonadati</taxon>
        <taxon>Spirochaetota</taxon>
        <taxon>Spirochaetia</taxon>
        <taxon>Spirochaetales</taxon>
        <taxon>Treponemataceae</taxon>
        <taxon>Treponema</taxon>
    </lineage>
</organism>
<dbReference type="GO" id="GO:0005886">
    <property type="term" value="C:plasma membrane"/>
    <property type="evidence" value="ECO:0007669"/>
    <property type="project" value="UniProtKB-SubCell"/>
</dbReference>
<name>A0AAE6IU07_TREPH</name>
<evidence type="ECO:0000313" key="10">
    <source>
        <dbReference type="EMBL" id="QEJ98287.1"/>
    </source>
</evidence>
<keyword evidence="5 7" id="KW-1133">Transmembrane helix</keyword>
<evidence type="ECO:0000313" key="11">
    <source>
        <dbReference type="Proteomes" id="UP000323594"/>
    </source>
</evidence>
<feature type="domain" description="ABC transmembrane type-1" evidence="9">
    <location>
        <begin position="26"/>
        <end position="307"/>
    </location>
</feature>
<dbReference type="InterPro" id="IPR027417">
    <property type="entry name" value="P-loop_NTPase"/>
</dbReference>
<sequence length="580" mass="66946">MIWLMKNRFDKAMFFINKCKFLKLKIFLSSIIKALVYILQTVNLILLIFLMYDFYESNILDKKPIIYLAGLFILYLGLRFIDVYYSHYISYDVIEKLRGDVFSHYYKISPGAVENIKVGDFVQMIINDINVFEWFIAHILTEWIAFLLISIVVITLISLKSIASGIIIFLFLLFAIKLFIGSLDEKEKQGIEIKNMGGDLIANATDGILGFKELLFFDRETDFFDKIEKKSKEYNKVSGKYSNKELKDNLVLDLLGLALFLIILIIFPAATFEKIVYLALVVAYYYFLRTCMHQTGNFGFIFGALNRLKNLYDIKPLIKEYGSNEIDRSKIDQGIEFLNCYFNYEKNPDKAILKDFSFKANRGEKTVIVSASGGGKSTIFKLINRYYELNGGHIKIFGRDIKSYTENTLRKNITTFSQNIFFFNDSLLNNFKYAKEDVSIDEIEALAKKLNSYEMIMAKEKGLDNLVKEAGQNYSGGELQRLAIIRGLIKDSPVLLMDEVSSALDEKNEEFLNELLDEIKKDKVIIISAHKLSTIQNADRIIFIKDGRVEGTGKYDELIVNNKSFNELLMGSEWRRENEN</sequence>
<dbReference type="PANTHER" id="PTHR24221:SF397">
    <property type="entry name" value="ABC TRANSPORTER, ATP-BINDING TRANSMEMBRANE PROTEIN"/>
    <property type="match status" value="1"/>
</dbReference>
<dbReference type="Proteomes" id="UP000323594">
    <property type="component" value="Chromosome"/>
</dbReference>
<feature type="transmembrane region" description="Helical" evidence="7">
    <location>
        <begin position="64"/>
        <end position="81"/>
    </location>
</feature>
<evidence type="ECO:0000259" key="8">
    <source>
        <dbReference type="PROSITE" id="PS50893"/>
    </source>
</evidence>
<dbReference type="SUPFAM" id="SSF52540">
    <property type="entry name" value="P-loop containing nucleoside triphosphate hydrolases"/>
    <property type="match status" value="1"/>
</dbReference>
<dbReference type="PROSITE" id="PS00211">
    <property type="entry name" value="ABC_TRANSPORTER_1"/>
    <property type="match status" value="1"/>
</dbReference>